<dbReference type="InterPro" id="IPR025676">
    <property type="entry name" value="Clr5_dom"/>
</dbReference>
<evidence type="ECO:0000259" key="2">
    <source>
        <dbReference type="Pfam" id="PF14420"/>
    </source>
</evidence>
<organism evidence="3 4">
    <name type="scientific">Hyaloscypha bicolor E</name>
    <dbReference type="NCBI Taxonomy" id="1095630"/>
    <lineage>
        <taxon>Eukaryota</taxon>
        <taxon>Fungi</taxon>
        <taxon>Dikarya</taxon>
        <taxon>Ascomycota</taxon>
        <taxon>Pezizomycotina</taxon>
        <taxon>Leotiomycetes</taxon>
        <taxon>Helotiales</taxon>
        <taxon>Hyaloscyphaceae</taxon>
        <taxon>Hyaloscypha</taxon>
        <taxon>Hyaloscypha bicolor</taxon>
    </lineage>
</organism>
<keyword evidence="4" id="KW-1185">Reference proteome</keyword>
<dbReference type="PANTHER" id="PTHR38788">
    <property type="entry name" value="CLR5 DOMAIN-CONTAINING PROTEIN"/>
    <property type="match status" value="1"/>
</dbReference>
<accession>A0A2J6SEV1</accession>
<dbReference type="OrthoDB" id="3550805at2759"/>
<dbReference type="RefSeq" id="XP_024726190.1">
    <property type="nucleotide sequence ID" value="XM_024884305.1"/>
</dbReference>
<evidence type="ECO:0000313" key="3">
    <source>
        <dbReference type="EMBL" id="PMD49286.1"/>
    </source>
</evidence>
<proteinExistence type="predicted"/>
<gene>
    <name evidence="3" type="ORF">K444DRAFT_638787</name>
</gene>
<protein>
    <recommendedName>
        <fullName evidence="2">Clr5 domain-containing protein</fullName>
    </recommendedName>
</protein>
<feature type="domain" description="Clr5" evidence="2">
    <location>
        <begin position="30"/>
        <end position="82"/>
    </location>
</feature>
<dbReference type="PANTHER" id="PTHR38788:SF3">
    <property type="entry name" value="CLR5 DOMAIN-CONTAINING PROTEIN"/>
    <property type="match status" value="1"/>
</dbReference>
<feature type="compositionally biased region" description="Polar residues" evidence="1">
    <location>
        <begin position="1"/>
        <end position="28"/>
    </location>
</feature>
<dbReference type="EMBL" id="KZ613921">
    <property type="protein sequence ID" value="PMD49286.1"/>
    <property type="molecule type" value="Genomic_DNA"/>
</dbReference>
<dbReference type="AlphaFoldDB" id="A0A2J6SEV1"/>
<evidence type="ECO:0000313" key="4">
    <source>
        <dbReference type="Proteomes" id="UP000235371"/>
    </source>
</evidence>
<dbReference type="GeneID" id="36592382"/>
<evidence type="ECO:0000256" key="1">
    <source>
        <dbReference type="SAM" id="MobiDB-lite"/>
    </source>
</evidence>
<feature type="region of interest" description="Disordered" evidence="1">
    <location>
        <begin position="1"/>
        <end position="39"/>
    </location>
</feature>
<sequence>MASLTLPQEESSFSLRSQDNSSSKGSRVTNEEWESAKTETEHIYIDQDQTLATTMEAIQYKYGLEASERKWKLKLKEWGFEKYLSSAAMKILVAKAERRAVVEHKDTAFREGPAASPSQQTPANVFYYTPCMNNLEDISGRTFGKMGPGSGFTMWNVITINEFRDRYPSINSFKELLSMSNSSTQRPQGVSAAISDNSSLLPSRLSTLAGYVNYFSKSISWSPEEIKLMYPDWYPETARNIAEEVLSISIDLSLRDESEKISLLNGDPKDIEVSAANNQSTFLPHTTHRHTLLNETTLSLLEMCQISPRPPEILLKALEMLDILFQLKLDPSMSDSFILAQICEAKGENDEAETFYRQAIKSFTKIEYLIDDKPPKVQHHFGKFLMKINRDGEALLMLLNVFTDWMSRIDRVGTGSFFSESRQHFYSDECGEIMKSLQVLHAKMNQDGTFAWAQASVSRLQTLRQGVNIFGKEESLLEFMRLGAAYSELWMFDAASLVFGFAAPRLEPFNSRRHAFERACAYGDYAQHCRRQGSPADQSTLELAFRCIQAVRRYGESLGPQEAHYELMARKDPALSRWMRGEGVEAEPPF</sequence>
<name>A0A2J6SEV1_9HELO</name>
<dbReference type="Proteomes" id="UP000235371">
    <property type="component" value="Unassembled WGS sequence"/>
</dbReference>
<dbReference type="InParanoid" id="A0A2J6SEV1"/>
<reference evidence="3 4" key="1">
    <citation type="submission" date="2016-04" db="EMBL/GenBank/DDBJ databases">
        <title>A degradative enzymes factory behind the ericoid mycorrhizal symbiosis.</title>
        <authorList>
            <consortium name="DOE Joint Genome Institute"/>
            <person name="Martino E."/>
            <person name="Morin E."/>
            <person name="Grelet G."/>
            <person name="Kuo A."/>
            <person name="Kohler A."/>
            <person name="Daghino S."/>
            <person name="Barry K."/>
            <person name="Choi C."/>
            <person name="Cichocki N."/>
            <person name="Clum A."/>
            <person name="Copeland A."/>
            <person name="Hainaut M."/>
            <person name="Haridas S."/>
            <person name="Labutti K."/>
            <person name="Lindquist E."/>
            <person name="Lipzen A."/>
            <person name="Khouja H.-R."/>
            <person name="Murat C."/>
            <person name="Ohm R."/>
            <person name="Olson A."/>
            <person name="Spatafora J."/>
            <person name="Veneault-Fourrey C."/>
            <person name="Henrissat B."/>
            <person name="Grigoriev I."/>
            <person name="Martin F."/>
            <person name="Perotto S."/>
        </authorList>
    </citation>
    <scope>NUCLEOTIDE SEQUENCE [LARGE SCALE GENOMIC DNA]</scope>
    <source>
        <strain evidence="3 4">E</strain>
    </source>
</reference>
<dbReference type="Pfam" id="PF14420">
    <property type="entry name" value="Clr5"/>
    <property type="match status" value="1"/>
</dbReference>